<dbReference type="SUPFAM" id="SSF48452">
    <property type="entry name" value="TPR-like"/>
    <property type="match status" value="1"/>
</dbReference>
<gene>
    <name evidence="3" type="ORF">RDB_LOCUS21687</name>
</gene>
<dbReference type="InterPro" id="IPR011990">
    <property type="entry name" value="TPR-like_helical_dom_sf"/>
</dbReference>
<accession>A0A8H2X7C1</accession>
<dbReference type="Pfam" id="PF12770">
    <property type="entry name" value="CHAT"/>
    <property type="match status" value="1"/>
</dbReference>
<feature type="region of interest" description="Disordered" evidence="1">
    <location>
        <begin position="1"/>
        <end position="23"/>
    </location>
</feature>
<dbReference type="PANTHER" id="PTHR19959:SF119">
    <property type="entry name" value="FUNGAL LIPASE-LIKE DOMAIN-CONTAINING PROTEIN"/>
    <property type="match status" value="1"/>
</dbReference>
<feature type="domain" description="CHAT" evidence="2">
    <location>
        <begin position="874"/>
        <end position="1157"/>
    </location>
</feature>
<comment type="caution">
    <text evidence="3">The sequence shown here is derived from an EMBL/GenBank/DDBJ whole genome shotgun (WGS) entry which is preliminary data.</text>
</comment>
<dbReference type="InterPro" id="IPR024983">
    <property type="entry name" value="CHAT_dom"/>
</dbReference>
<name>A0A8H2X7C1_9AGAM</name>
<evidence type="ECO:0000313" key="4">
    <source>
        <dbReference type="Proteomes" id="UP000663888"/>
    </source>
</evidence>
<dbReference type="Gene3D" id="1.25.40.10">
    <property type="entry name" value="Tetratricopeptide repeat domain"/>
    <property type="match status" value="2"/>
</dbReference>
<evidence type="ECO:0000259" key="2">
    <source>
        <dbReference type="Pfam" id="PF12770"/>
    </source>
</evidence>
<proteinExistence type="predicted"/>
<reference evidence="3" key="1">
    <citation type="submission" date="2021-01" db="EMBL/GenBank/DDBJ databases">
        <authorList>
            <person name="Kaushik A."/>
        </authorList>
    </citation>
    <scope>NUCLEOTIDE SEQUENCE</scope>
    <source>
        <strain evidence="3">AG4-R118</strain>
    </source>
</reference>
<evidence type="ECO:0000313" key="3">
    <source>
        <dbReference type="EMBL" id="CAE6419805.1"/>
    </source>
</evidence>
<organism evidence="3 4">
    <name type="scientific">Rhizoctonia solani</name>
    <dbReference type="NCBI Taxonomy" id="456999"/>
    <lineage>
        <taxon>Eukaryota</taxon>
        <taxon>Fungi</taxon>
        <taxon>Dikarya</taxon>
        <taxon>Basidiomycota</taxon>
        <taxon>Agaricomycotina</taxon>
        <taxon>Agaricomycetes</taxon>
        <taxon>Cantharellales</taxon>
        <taxon>Ceratobasidiaceae</taxon>
        <taxon>Rhizoctonia</taxon>
    </lineage>
</organism>
<dbReference type="Proteomes" id="UP000663888">
    <property type="component" value="Unassembled WGS sequence"/>
</dbReference>
<evidence type="ECO:0000256" key="1">
    <source>
        <dbReference type="SAM" id="MobiDB-lite"/>
    </source>
</evidence>
<dbReference type="SUPFAM" id="SSF81901">
    <property type="entry name" value="HCP-like"/>
    <property type="match status" value="2"/>
</dbReference>
<dbReference type="EMBL" id="CAJMWX010000546">
    <property type="protein sequence ID" value="CAE6419805.1"/>
    <property type="molecule type" value="Genomic_DNA"/>
</dbReference>
<dbReference type="AlphaFoldDB" id="A0A8H2X7C1"/>
<sequence>MATDDRDPSESFTGLQRPPEDIVRPPGLIIQINEQSPINEPVPVAESNLIINQMEHLTSGNGEQKGRPIESQAPSQDILALDPMEHLRETVLFKASLIAHERNISNGSDADISMRLEKLGKSHYENFYHDGQLDQVDKALACYTHAIFLVCEEHPKIPRRLERLGLLYNTRFQHARELQLRDHEKAAYYLNRAFTLTPETQSDPSRRLGLTALLYESRFWRTGDPVYGAKAIQDKTQVISMTRESSPELPMLFESLGVLHEAQFQRTGQRVDINKAIEYLTLATKLTPNDPRQLESLGISYRTRSLHIASTTLSDIKQALAHLELAVAHTPEHHKERPRRLANLGVAWEARFRRLGNLHDNEQAIRYKDQAVNHTAEDHPDLPVRLESLGVSYETRFQRLGQLDDIEAAIQHLTRAVDLTPKNDVGLPRRLDNLGTCHAALFERLQRPEDSKSSIEYLTRAVKCTPDYHPDLPRLLNNLGMAYKSRFERGRDEGNKRDIKKAIEYLTLAVDITSSRNDDHPDLPLRLDNLGVCYRTRFDPKIDIELKDLQKAIECGEDAVSRMPEDHVGRARQLANLGISYEVWYEHTKSYQHLSKALDCFCEASKIVISPPRERFRSARHWAKLLPNSTYPASDCLKAYQTAIDLVPHLVLLGTNTRQRYHDLHQVRDLGVEAASMAIRCGKNELALEWLEQTRCVIWNQTLMLRSEGPIDQLRIWHPDFNLTDRLQEVINQLYHSSLEVDSSQENVRIRSKSEVAPRSLIRDQLIAEYYEIISQVRELAGFKDFLQPKRASELIGAARQGPVVIVNCHNSSCDALIIKPGIKDIISIPLKGYTFAKAQSAYLVMKGSLVTRDMRERGFQSIQSQGCEDVLASLWKNVVEFILSNLGYMEKTSAEKLPHVTCCPTGIMTFLPLHAAGDYTSQSQPRVFDYVVSSYTPTLTALLSSNPHVLNHDCRIIAIGQPDAKSHSGLYLAPLPGTDKELAFIKLHTADKLNYSQLVGSDATTENVLEAMGQNEWVHLACHARQDINDPAKSCFFLHESTLDLATIARQLFKNKGLAFLSACQTATGDDKLPDEAAHLASCMLVVGYPSVIASMWSVKDDDAPFVADHVYGHLMSCQSIANGEAALALHRAVANLREKVGIMKFERWVQYIHMGL</sequence>
<dbReference type="PANTHER" id="PTHR19959">
    <property type="entry name" value="KINESIN LIGHT CHAIN"/>
    <property type="match status" value="1"/>
</dbReference>
<protein>
    <recommendedName>
        <fullName evidence="2">CHAT domain-containing protein</fullName>
    </recommendedName>
</protein>